<dbReference type="AlphaFoldDB" id="A0A0S4TWX3"/>
<proteinExistence type="predicted"/>
<dbReference type="GO" id="GO:0003700">
    <property type="term" value="F:DNA-binding transcription factor activity"/>
    <property type="evidence" value="ECO:0007669"/>
    <property type="project" value="InterPro"/>
</dbReference>
<dbReference type="PROSITE" id="PS00041">
    <property type="entry name" value="HTH_ARAC_FAMILY_1"/>
    <property type="match status" value="1"/>
</dbReference>
<dbReference type="Pfam" id="PF12833">
    <property type="entry name" value="HTH_18"/>
    <property type="match status" value="1"/>
</dbReference>
<accession>A0A0S4TWX3</accession>
<evidence type="ECO:0000256" key="2">
    <source>
        <dbReference type="ARBA" id="ARBA00023125"/>
    </source>
</evidence>
<evidence type="ECO:0000256" key="3">
    <source>
        <dbReference type="ARBA" id="ARBA00023163"/>
    </source>
</evidence>
<evidence type="ECO:0000256" key="1">
    <source>
        <dbReference type="ARBA" id="ARBA00023015"/>
    </source>
</evidence>
<protein>
    <submittedName>
        <fullName evidence="5">Transcription regulator, AraC family</fullName>
    </submittedName>
</protein>
<dbReference type="EMBL" id="LN899819">
    <property type="protein sequence ID" value="CUV14546.1"/>
    <property type="molecule type" value="Genomic_DNA"/>
</dbReference>
<name>A0A0S4TWX3_RALSL</name>
<reference evidence="5" key="1">
    <citation type="submission" date="2015-10" db="EMBL/GenBank/DDBJ databases">
        <authorList>
            <person name="Gilbert D.G."/>
        </authorList>
    </citation>
    <scope>NUCLEOTIDE SEQUENCE</scope>
    <source>
        <strain evidence="5">Phyl III-seqv23</strain>
    </source>
</reference>
<dbReference type="PRINTS" id="PR00032">
    <property type="entry name" value="HTHARAC"/>
</dbReference>
<feature type="domain" description="HTH araC/xylS-type" evidence="4">
    <location>
        <begin position="36"/>
        <end position="134"/>
    </location>
</feature>
<evidence type="ECO:0000259" key="4">
    <source>
        <dbReference type="PROSITE" id="PS01124"/>
    </source>
</evidence>
<keyword evidence="3" id="KW-0804">Transcription</keyword>
<sequence length="160" mass="17458">MRANALASDALSYLVRAQGRTRALPVRGGPAPHVCRRIAAMIDASLQLPLSIGVLAREANLSEFHFARMFRVSFGIAPHEWVMQRRLARARDLLRHTALPLVAIADRCGFASPAHFSRRFAAHAGASPSRYRQAWQGDAHAATDFISCPGDPHACAAPRL</sequence>
<dbReference type="InterPro" id="IPR020449">
    <property type="entry name" value="Tscrpt_reg_AraC-type_HTH"/>
</dbReference>
<keyword evidence="1" id="KW-0805">Transcription regulation</keyword>
<dbReference type="InterPro" id="IPR018062">
    <property type="entry name" value="HTH_AraC-typ_CS"/>
</dbReference>
<keyword evidence="2" id="KW-0238">DNA-binding</keyword>
<gene>
    <name evidence="5" type="ORF">RUN39_v1_860035</name>
</gene>
<dbReference type="PROSITE" id="PS01124">
    <property type="entry name" value="HTH_ARAC_FAMILY_2"/>
    <property type="match status" value="1"/>
</dbReference>
<dbReference type="InterPro" id="IPR009057">
    <property type="entry name" value="Homeodomain-like_sf"/>
</dbReference>
<dbReference type="InterPro" id="IPR050204">
    <property type="entry name" value="AraC_XylS_family_regulators"/>
</dbReference>
<organism evidence="5">
    <name type="scientific">Ralstonia solanacearum</name>
    <name type="common">Pseudomonas solanacearum</name>
    <dbReference type="NCBI Taxonomy" id="305"/>
    <lineage>
        <taxon>Bacteria</taxon>
        <taxon>Pseudomonadati</taxon>
        <taxon>Pseudomonadota</taxon>
        <taxon>Betaproteobacteria</taxon>
        <taxon>Burkholderiales</taxon>
        <taxon>Burkholderiaceae</taxon>
        <taxon>Ralstonia</taxon>
        <taxon>Ralstonia solanacearum species complex</taxon>
    </lineage>
</organism>
<dbReference type="PANTHER" id="PTHR46796">
    <property type="entry name" value="HTH-TYPE TRANSCRIPTIONAL ACTIVATOR RHAS-RELATED"/>
    <property type="match status" value="1"/>
</dbReference>
<evidence type="ECO:0000313" key="5">
    <source>
        <dbReference type="EMBL" id="CUV14546.1"/>
    </source>
</evidence>
<dbReference type="SMART" id="SM00342">
    <property type="entry name" value="HTH_ARAC"/>
    <property type="match status" value="1"/>
</dbReference>
<dbReference type="PANTHER" id="PTHR46796:SF6">
    <property type="entry name" value="ARAC SUBFAMILY"/>
    <property type="match status" value="1"/>
</dbReference>
<dbReference type="Gene3D" id="1.10.10.60">
    <property type="entry name" value="Homeodomain-like"/>
    <property type="match status" value="2"/>
</dbReference>
<dbReference type="GO" id="GO:0043565">
    <property type="term" value="F:sequence-specific DNA binding"/>
    <property type="evidence" value="ECO:0007669"/>
    <property type="project" value="InterPro"/>
</dbReference>
<dbReference type="SUPFAM" id="SSF46689">
    <property type="entry name" value="Homeodomain-like"/>
    <property type="match status" value="2"/>
</dbReference>
<dbReference type="InterPro" id="IPR018060">
    <property type="entry name" value="HTH_AraC"/>
</dbReference>